<dbReference type="eggNOG" id="COG4995">
    <property type="taxonomic scope" value="Bacteria"/>
</dbReference>
<dbReference type="GO" id="GO:0005092">
    <property type="term" value="F:GDP-dissociation inhibitor activity"/>
    <property type="evidence" value="ECO:0007669"/>
    <property type="project" value="TreeGrafter"/>
</dbReference>
<dbReference type="Pfam" id="PF13181">
    <property type="entry name" value="TPR_8"/>
    <property type="match status" value="1"/>
</dbReference>
<keyword evidence="7" id="KW-1185">Reference proteome</keyword>
<dbReference type="eggNOG" id="COG0457">
    <property type="taxonomic scope" value="Bacteria"/>
</dbReference>
<dbReference type="InParanoid" id="K9TJX6"/>
<dbReference type="GO" id="GO:0001965">
    <property type="term" value="F:G-protein alpha-subunit binding"/>
    <property type="evidence" value="ECO:0007669"/>
    <property type="project" value="TreeGrafter"/>
</dbReference>
<sequence length="998" mass="109483">MVRQWLLLLSRPALALGVTLLLGSTVAPVTLAQEMERLSGLTGIGESWIAQNSSSAEGSAQGDRLFQEGVQLFQQGTAESLLQSLQKWEAALPLYQAAGDAAKQALTLFGMGRISDFFGDKQTALDYFNRSLSLCRQVGDKRGEAFTLTSIGVVYSQLGDKQTALDYFNQSLPLSRQAGDKATEARILTSIGAVYSQLGDKQTALDYFNQSLSLIRQVGDKVGESATLTSIGAVYSQLGDKQTALDYFNQSLSLIRQVGDKRGEARILTSIGVVYSQLGDKQTALDYYNQSLPLSRQVGDKAAEATTLTSIGVVYSQLGDKQTGLDYFSQSLPLIRQVGDKAGEGRTLTSIGVVYSQLGDKQTALDYFNQSLPLSRQVGDKETEAVTLISIGVVYSQLGDKQTALDYFNQSLPLSRQVGDKAGEALTLYHLAFTKRSQGNLTEARTDIEASIAIIEDLRTKIDSEKLRQSYFAQHQNRYEFYIDLLMQLHQQNPDKGYDKQAFNASERARARTLLEILDEANADIRSGIDPELREKELNLQQRINATESRRMELLSGEHTPEQANALKQELDTLLRQLDELRAEIRRTSPRYAALTQPQPLTSEQIQQQVLDNDTLLLQYSLGEDRSFLWAVTPDTVDVYELPPRAAIEELGEQFYRLMQNPEYRGESRTITVSPNIPQINASATQLSQMLLSPVADKLAGKRLLVVPDGVLNFIPFAALPTPGQGDELTPLLVNHEIINLPSSSTLAILRQQDAGRTLAPKTVALIADPVFELDDRRVTGQTAVKASDLGRMMLNRSADTIIGRPIPALPGTRQEAEAILALVPGSGAMSAFDFDASRATVANTDLTQYQMVHFATHGFVSSSNPELSGVVLSLVDEQGNGVDGFLRLHDIFNLQLNAQVVVLSACQTGLGDSIRGEGLVGLTRGFMYAGTPRLVVSLWNVDDNATAGLMSKFYGKLLSQGLTPAQALREAQLEMLASEEWKSPYFWAAFTLQGEWR</sequence>
<evidence type="ECO:0000256" key="2">
    <source>
        <dbReference type="ARBA" id="ARBA00022490"/>
    </source>
</evidence>
<comment type="subcellular location">
    <subcellularLocation>
        <location evidence="1">Cytoplasm</location>
    </subcellularLocation>
</comment>
<keyword evidence="2" id="KW-0963">Cytoplasm</keyword>
<reference evidence="6 7" key="1">
    <citation type="submission" date="2012-06" db="EMBL/GenBank/DDBJ databases">
        <title>Finished chromosome of genome of Oscillatoria acuminata PCC 6304.</title>
        <authorList>
            <consortium name="US DOE Joint Genome Institute"/>
            <person name="Gugger M."/>
            <person name="Coursin T."/>
            <person name="Rippka R."/>
            <person name="Tandeau De Marsac N."/>
            <person name="Huntemann M."/>
            <person name="Wei C.-L."/>
            <person name="Han J."/>
            <person name="Detter J.C."/>
            <person name="Han C."/>
            <person name="Tapia R."/>
            <person name="Davenport K."/>
            <person name="Daligault H."/>
            <person name="Erkkila T."/>
            <person name="Gu W."/>
            <person name="Munk A.C.C."/>
            <person name="Teshima H."/>
            <person name="Xu Y."/>
            <person name="Chain P."/>
            <person name="Chen A."/>
            <person name="Krypides N."/>
            <person name="Mavromatis K."/>
            <person name="Markowitz V."/>
            <person name="Szeto E."/>
            <person name="Ivanova N."/>
            <person name="Mikhailova N."/>
            <person name="Ovchinnikova G."/>
            <person name="Pagani I."/>
            <person name="Pati A."/>
            <person name="Goodwin L."/>
            <person name="Peters L."/>
            <person name="Pitluck S."/>
            <person name="Woyke T."/>
            <person name="Kerfeld C."/>
        </authorList>
    </citation>
    <scope>NUCLEOTIDE SEQUENCE [LARGE SCALE GENOMIC DNA]</scope>
    <source>
        <strain evidence="6 7">PCC 6304</strain>
    </source>
</reference>
<dbReference type="InterPro" id="IPR052386">
    <property type="entry name" value="GPSM"/>
</dbReference>
<feature type="repeat" description="TPR" evidence="4">
    <location>
        <begin position="145"/>
        <end position="178"/>
    </location>
</feature>
<dbReference type="PANTHER" id="PTHR45954">
    <property type="entry name" value="LD33695P"/>
    <property type="match status" value="1"/>
</dbReference>
<dbReference type="PATRIC" id="fig|56110.3.peg.3399"/>
<dbReference type="PANTHER" id="PTHR45954:SF1">
    <property type="entry name" value="LD33695P"/>
    <property type="match status" value="1"/>
</dbReference>
<dbReference type="Pfam" id="PF13424">
    <property type="entry name" value="TPR_12"/>
    <property type="match status" value="3"/>
</dbReference>
<name>K9TJX6_9CYAN</name>
<dbReference type="InterPro" id="IPR019734">
    <property type="entry name" value="TPR_rpt"/>
</dbReference>
<feature type="repeat" description="TPR" evidence="4">
    <location>
        <begin position="225"/>
        <end position="258"/>
    </location>
</feature>
<dbReference type="InterPro" id="IPR024983">
    <property type="entry name" value="CHAT_dom"/>
</dbReference>
<feature type="repeat" description="TPR" evidence="4">
    <location>
        <begin position="265"/>
        <end position="298"/>
    </location>
</feature>
<dbReference type="EMBL" id="CP003607">
    <property type="protein sequence ID" value="AFY82456.1"/>
    <property type="molecule type" value="Genomic_DNA"/>
</dbReference>
<dbReference type="Proteomes" id="UP000010367">
    <property type="component" value="Chromosome"/>
</dbReference>
<dbReference type="Gene3D" id="1.25.40.10">
    <property type="entry name" value="Tetratricopeptide repeat domain"/>
    <property type="match status" value="2"/>
</dbReference>
<keyword evidence="4" id="KW-0802">TPR repeat</keyword>
<dbReference type="HOGENOM" id="CLU_002404_0_1_3"/>
<evidence type="ECO:0000256" key="3">
    <source>
        <dbReference type="ARBA" id="ARBA00022737"/>
    </source>
</evidence>
<dbReference type="RefSeq" id="WP_015149092.1">
    <property type="nucleotide sequence ID" value="NC_019693.1"/>
</dbReference>
<feature type="repeat" description="TPR" evidence="4">
    <location>
        <begin position="185"/>
        <end position="218"/>
    </location>
</feature>
<keyword evidence="3" id="KW-0677">Repeat</keyword>
<dbReference type="KEGG" id="oac:Oscil6304_2854"/>
<dbReference type="AlphaFoldDB" id="K9TJX6"/>
<evidence type="ECO:0000313" key="6">
    <source>
        <dbReference type="EMBL" id="AFY82456.1"/>
    </source>
</evidence>
<feature type="repeat" description="TPR" evidence="4">
    <location>
        <begin position="345"/>
        <end position="378"/>
    </location>
</feature>
<dbReference type="PROSITE" id="PS50005">
    <property type="entry name" value="TPR"/>
    <property type="match status" value="6"/>
</dbReference>
<dbReference type="Pfam" id="PF12770">
    <property type="entry name" value="CHAT"/>
    <property type="match status" value="1"/>
</dbReference>
<proteinExistence type="predicted"/>
<evidence type="ECO:0000313" key="7">
    <source>
        <dbReference type="Proteomes" id="UP000010367"/>
    </source>
</evidence>
<evidence type="ECO:0000256" key="1">
    <source>
        <dbReference type="ARBA" id="ARBA00004496"/>
    </source>
</evidence>
<organism evidence="6 7">
    <name type="scientific">Oscillatoria acuminata PCC 6304</name>
    <dbReference type="NCBI Taxonomy" id="56110"/>
    <lineage>
        <taxon>Bacteria</taxon>
        <taxon>Bacillati</taxon>
        <taxon>Cyanobacteriota</taxon>
        <taxon>Cyanophyceae</taxon>
        <taxon>Oscillatoriophycideae</taxon>
        <taxon>Oscillatoriales</taxon>
        <taxon>Oscillatoriaceae</taxon>
        <taxon>Oscillatoria</taxon>
    </lineage>
</organism>
<protein>
    <recommendedName>
        <fullName evidence="5">CHAT domain-containing protein</fullName>
    </recommendedName>
</protein>
<dbReference type="GO" id="GO:0005938">
    <property type="term" value="C:cell cortex"/>
    <property type="evidence" value="ECO:0007669"/>
    <property type="project" value="TreeGrafter"/>
</dbReference>
<accession>K9TJX6</accession>
<evidence type="ECO:0000259" key="5">
    <source>
        <dbReference type="Pfam" id="PF12770"/>
    </source>
</evidence>
<evidence type="ECO:0000256" key="4">
    <source>
        <dbReference type="PROSITE-ProRule" id="PRU00339"/>
    </source>
</evidence>
<dbReference type="SMART" id="SM00028">
    <property type="entry name" value="TPR"/>
    <property type="match status" value="9"/>
</dbReference>
<feature type="repeat" description="TPR" evidence="4">
    <location>
        <begin position="385"/>
        <end position="418"/>
    </location>
</feature>
<gene>
    <name evidence="6" type="ORF">Oscil6304_2854</name>
</gene>
<dbReference type="SUPFAM" id="SSF48452">
    <property type="entry name" value="TPR-like"/>
    <property type="match status" value="2"/>
</dbReference>
<feature type="domain" description="CHAT" evidence="5">
    <location>
        <begin position="682"/>
        <end position="996"/>
    </location>
</feature>
<dbReference type="InterPro" id="IPR011990">
    <property type="entry name" value="TPR-like_helical_dom_sf"/>
</dbReference>
<dbReference type="STRING" id="56110.Oscil6304_2854"/>